<reference evidence="3 4" key="1">
    <citation type="journal article" date="2018" name="Evol. Lett.">
        <title>Horizontal gene cluster transfer increased hallucinogenic mushroom diversity.</title>
        <authorList>
            <person name="Reynolds H.T."/>
            <person name="Vijayakumar V."/>
            <person name="Gluck-Thaler E."/>
            <person name="Korotkin H.B."/>
            <person name="Matheny P.B."/>
            <person name="Slot J.C."/>
        </authorList>
    </citation>
    <scope>NUCLEOTIDE SEQUENCE [LARGE SCALE GENOMIC DNA]</scope>
    <source>
        <strain evidence="3 4">SRW20</strain>
    </source>
</reference>
<organism evidence="3 4">
    <name type="scientific">Gymnopilus dilepis</name>
    <dbReference type="NCBI Taxonomy" id="231916"/>
    <lineage>
        <taxon>Eukaryota</taxon>
        <taxon>Fungi</taxon>
        <taxon>Dikarya</taxon>
        <taxon>Basidiomycota</taxon>
        <taxon>Agaricomycotina</taxon>
        <taxon>Agaricomycetes</taxon>
        <taxon>Agaricomycetidae</taxon>
        <taxon>Agaricales</taxon>
        <taxon>Agaricineae</taxon>
        <taxon>Hymenogastraceae</taxon>
        <taxon>Gymnopilus</taxon>
    </lineage>
</organism>
<feature type="region of interest" description="Disordered" evidence="1">
    <location>
        <begin position="186"/>
        <end position="217"/>
    </location>
</feature>
<dbReference type="InterPro" id="IPR021054">
    <property type="entry name" value="Cell_wall_mannoprotein_1"/>
</dbReference>
<dbReference type="InParanoid" id="A0A409WHK6"/>
<evidence type="ECO:0000256" key="1">
    <source>
        <dbReference type="SAM" id="MobiDB-lite"/>
    </source>
</evidence>
<feature type="signal peptide" evidence="2">
    <location>
        <begin position="1"/>
        <end position="19"/>
    </location>
</feature>
<accession>A0A409WHK6</accession>
<evidence type="ECO:0000313" key="4">
    <source>
        <dbReference type="Proteomes" id="UP000284706"/>
    </source>
</evidence>
<name>A0A409WHK6_9AGAR</name>
<evidence type="ECO:0000313" key="3">
    <source>
        <dbReference type="EMBL" id="PPQ77993.1"/>
    </source>
</evidence>
<dbReference type="EMBL" id="NHYE01005068">
    <property type="protein sequence ID" value="PPQ77993.1"/>
    <property type="molecule type" value="Genomic_DNA"/>
</dbReference>
<feature type="compositionally biased region" description="Polar residues" evidence="1">
    <location>
        <begin position="186"/>
        <end position="198"/>
    </location>
</feature>
<dbReference type="OrthoDB" id="3485059at2759"/>
<evidence type="ECO:0000256" key="2">
    <source>
        <dbReference type="SAM" id="SignalP"/>
    </source>
</evidence>
<dbReference type="PANTHER" id="PTHR38123">
    <property type="entry name" value="CELL WALL SERINE-THREONINE-RICH GALACTOMANNOPROTEIN MP1 (AFU_ORTHOLOGUE AFUA_4G03240)"/>
    <property type="match status" value="1"/>
</dbReference>
<dbReference type="Pfam" id="PF12296">
    <property type="entry name" value="HsbA"/>
    <property type="match status" value="1"/>
</dbReference>
<keyword evidence="2" id="KW-0732">Signal</keyword>
<dbReference type="GO" id="GO:0005576">
    <property type="term" value="C:extracellular region"/>
    <property type="evidence" value="ECO:0007669"/>
    <property type="project" value="TreeGrafter"/>
</dbReference>
<sequence length="254" mass="26512">MKFKYSLALVLSFITASFASTVAEVEADLQTISTQTSALDNAITSFPNTGGSLLMALDIHSDAVELGSSIDQGTEDTNGVPTKPFSNTDANVILLAVENIQPVILDTLTDIVAKKPAFAGLPIGGVTALILQDLQNLNASTSNLESALISATPTSLLPVASSIKSTIDAAFVTAIAAYTALDTPNHGNTAGQFTNGNTRRGKPPNPPNQPDSALAASLSPPLPDITHVFSSTYEMQGHFRRVAKAFGKTDVTLR</sequence>
<dbReference type="Proteomes" id="UP000284706">
    <property type="component" value="Unassembled WGS sequence"/>
</dbReference>
<protein>
    <submittedName>
        <fullName evidence="3">Uncharacterized protein</fullName>
    </submittedName>
</protein>
<dbReference type="PANTHER" id="PTHR38123:SF1">
    <property type="entry name" value="HYDROPHOBIC SURFACE BINDING PROTEIN"/>
    <property type="match status" value="1"/>
</dbReference>
<dbReference type="AlphaFoldDB" id="A0A409WHK6"/>
<keyword evidence="4" id="KW-1185">Reference proteome</keyword>
<comment type="caution">
    <text evidence="3">The sequence shown here is derived from an EMBL/GenBank/DDBJ whole genome shotgun (WGS) entry which is preliminary data.</text>
</comment>
<proteinExistence type="predicted"/>
<feature type="chain" id="PRO_5019123406" evidence="2">
    <location>
        <begin position="20"/>
        <end position="254"/>
    </location>
</feature>
<dbReference type="Gene3D" id="1.20.1280.140">
    <property type="match status" value="1"/>
</dbReference>
<gene>
    <name evidence="3" type="ORF">CVT26_015899</name>
</gene>